<evidence type="ECO:0000313" key="5">
    <source>
        <dbReference type="Proteomes" id="UP000708338"/>
    </source>
</evidence>
<evidence type="ECO:0000256" key="1">
    <source>
        <dbReference type="ARBA" id="ARBA00005323"/>
    </source>
</evidence>
<comment type="similarity">
    <text evidence="1">Belongs to the DSD1 family.</text>
</comment>
<sequence length="374" mass="41502">MEQKYLFEESKDVITPALVYYLDIIRENIKKAVSLAGGPENLWPHVKTHKMAQMVRLQMSAGITRFKCATIAEAEMAASCGAGDVLVAYPLVGPNIRRFLNLTMAYPQVRFWAVGDDAGQVHALGQVFKESGSVARLLVDVNLGMNRTGVAIPDTEEFFTRCASMEGISMMGLHCYDGHRTEQEFNLRKQHADVSASQIREVCAHISDRGYSCHTLVLGGSPSMPCYADFPKSPYHAYFSPGTYFINDYGYSKKYPDLPFTPGAAVLTRVVSCPVKGHFTLDLGYKGIASDPEGTRGIIAGMDHVQELFQSEEHWAFAMEPGYEDQCPQVGDEFFVVPTHICPTSALYPSVPVVENGHMTDTWEVTARNRKITY</sequence>
<dbReference type="Pfam" id="PF01168">
    <property type="entry name" value="Ala_racemase_N"/>
    <property type="match status" value="1"/>
</dbReference>
<evidence type="ECO:0000256" key="2">
    <source>
        <dbReference type="ARBA" id="ARBA00023239"/>
    </source>
</evidence>
<keyword evidence="2" id="KW-0456">Lyase</keyword>
<dbReference type="GO" id="GO:0036088">
    <property type="term" value="P:D-serine catabolic process"/>
    <property type="evidence" value="ECO:0007669"/>
    <property type="project" value="TreeGrafter"/>
</dbReference>
<dbReference type="EMBL" id="WQPS01000064">
    <property type="protein sequence ID" value="MBT9812643.1"/>
    <property type="molecule type" value="Genomic_DNA"/>
</dbReference>
<dbReference type="Gene3D" id="2.40.37.20">
    <property type="entry name" value="D-serine dehydratase-like domain"/>
    <property type="match status" value="1"/>
</dbReference>
<dbReference type="Pfam" id="PF14031">
    <property type="entry name" value="D-ser_dehydrat"/>
    <property type="match status" value="1"/>
</dbReference>
<dbReference type="InterPro" id="IPR051466">
    <property type="entry name" value="D-amino_acid_metab_enzyme"/>
</dbReference>
<comment type="caution">
    <text evidence="4">The sequence shown here is derived from an EMBL/GenBank/DDBJ whole genome shotgun (WGS) entry which is preliminary data.</text>
</comment>
<protein>
    <submittedName>
        <fullName evidence="4">D-TA family PLP-dependent enzyme</fullName>
    </submittedName>
</protein>
<proteinExistence type="inferred from homology"/>
<accession>A0AA41FJF3</accession>
<dbReference type="CDD" id="cd06821">
    <property type="entry name" value="PLPDE_III_D-TA"/>
    <property type="match status" value="1"/>
</dbReference>
<reference evidence="4" key="1">
    <citation type="journal article" date="2021" name="Gut Microbes">
        <title>A synthetic consortium of 100 gut commensals modulates the composition and function in a colon model of the microbiome of elderly subjects.</title>
        <authorList>
            <person name="Perez M."/>
            <person name="Ntemiri A."/>
            <person name="Tan H."/>
            <person name="Harris H.M.B."/>
            <person name="Roager H.M."/>
            <person name="Ribiere C."/>
            <person name="O'Toole P.W."/>
        </authorList>
    </citation>
    <scope>NUCLEOTIDE SEQUENCE</scope>
    <source>
        <strain evidence="4">MCC335</strain>
    </source>
</reference>
<dbReference type="InterPro" id="IPR001608">
    <property type="entry name" value="Ala_racemase_N"/>
</dbReference>
<gene>
    <name evidence="4" type="ORF">GPL26_23900</name>
</gene>
<dbReference type="Proteomes" id="UP000708338">
    <property type="component" value="Unassembled WGS sequence"/>
</dbReference>
<organism evidence="4 5">
    <name type="scientific">Enterocloster citroniae</name>
    <dbReference type="NCBI Taxonomy" id="358743"/>
    <lineage>
        <taxon>Bacteria</taxon>
        <taxon>Bacillati</taxon>
        <taxon>Bacillota</taxon>
        <taxon>Clostridia</taxon>
        <taxon>Lachnospirales</taxon>
        <taxon>Lachnospiraceae</taxon>
        <taxon>Enterocloster</taxon>
    </lineage>
</organism>
<dbReference type="PANTHER" id="PTHR28004:SF2">
    <property type="entry name" value="D-SERINE DEHYDRATASE"/>
    <property type="match status" value="1"/>
</dbReference>
<dbReference type="PANTHER" id="PTHR28004">
    <property type="entry name" value="ZGC:162816-RELATED"/>
    <property type="match status" value="1"/>
</dbReference>
<dbReference type="SUPFAM" id="SSF51419">
    <property type="entry name" value="PLP-binding barrel"/>
    <property type="match status" value="1"/>
</dbReference>
<dbReference type="InterPro" id="IPR026956">
    <property type="entry name" value="D-ser_dehydrat-like_dom"/>
</dbReference>
<name>A0AA41FJF3_9FIRM</name>
<dbReference type="InterPro" id="IPR029066">
    <property type="entry name" value="PLP-binding_barrel"/>
</dbReference>
<evidence type="ECO:0000313" key="4">
    <source>
        <dbReference type="EMBL" id="MBT9812643.1"/>
    </source>
</evidence>
<dbReference type="InterPro" id="IPR042208">
    <property type="entry name" value="D-ser_dehydrat-like_sf"/>
</dbReference>
<dbReference type="SMART" id="SM01119">
    <property type="entry name" value="D-ser_dehydrat"/>
    <property type="match status" value="1"/>
</dbReference>
<dbReference type="RefSeq" id="WP_007861593.1">
    <property type="nucleotide sequence ID" value="NZ_CABJDD010000009.1"/>
</dbReference>
<feature type="domain" description="D-serine dehydratase-like" evidence="3">
    <location>
        <begin position="263"/>
        <end position="355"/>
    </location>
</feature>
<evidence type="ECO:0000259" key="3">
    <source>
        <dbReference type="SMART" id="SM01119"/>
    </source>
</evidence>
<dbReference type="Gene3D" id="3.20.20.10">
    <property type="entry name" value="Alanine racemase"/>
    <property type="match status" value="1"/>
</dbReference>
<dbReference type="GO" id="GO:0008721">
    <property type="term" value="F:D-serine ammonia-lyase activity"/>
    <property type="evidence" value="ECO:0007669"/>
    <property type="project" value="TreeGrafter"/>
</dbReference>
<dbReference type="AlphaFoldDB" id="A0AA41FJF3"/>